<dbReference type="RefSeq" id="WP_129423865.1">
    <property type="nucleotide sequence ID" value="NZ_SDWV01000001.1"/>
</dbReference>
<reference evidence="3 4" key="1">
    <citation type="submission" date="2019-01" db="EMBL/GenBank/DDBJ databases">
        <title>Novel species of Nocardioides.</title>
        <authorList>
            <person name="Liu Q."/>
            <person name="X Y.-H."/>
        </authorList>
    </citation>
    <scope>NUCLEOTIDE SEQUENCE [LARGE SCALE GENOMIC DNA]</scope>
    <source>
        <strain evidence="3 4">HLT2-9</strain>
    </source>
</reference>
<keyword evidence="2" id="KW-0812">Transmembrane</keyword>
<accession>A0A4Q2TC28</accession>
<gene>
    <name evidence="3" type="ORF">EUA94_01175</name>
</gene>
<proteinExistence type="predicted"/>
<dbReference type="AlphaFoldDB" id="A0A4Q2TC28"/>
<feature type="region of interest" description="Disordered" evidence="1">
    <location>
        <begin position="64"/>
        <end position="104"/>
    </location>
</feature>
<dbReference type="EMBL" id="SDWV01000001">
    <property type="protein sequence ID" value="RYC14764.1"/>
    <property type="molecule type" value="Genomic_DNA"/>
</dbReference>
<organism evidence="3 4">
    <name type="scientific">Nocardioides zhouii</name>
    <dbReference type="NCBI Taxonomy" id="1168729"/>
    <lineage>
        <taxon>Bacteria</taxon>
        <taxon>Bacillati</taxon>
        <taxon>Actinomycetota</taxon>
        <taxon>Actinomycetes</taxon>
        <taxon>Propionibacteriales</taxon>
        <taxon>Nocardioidaceae</taxon>
        <taxon>Nocardioides</taxon>
    </lineage>
</organism>
<dbReference type="Proteomes" id="UP000291101">
    <property type="component" value="Unassembled WGS sequence"/>
</dbReference>
<sequence>MTITEDRLRAALAARAELVRPEDLAPLATVVPLRPRWQSPWVLLATAAVVLLILGVVLQGVGGRERSDRLAPEPDPDAPTIELPADVGRDWKTNDLSTPARLDLDGDGAKEKVVFLGEPTDTFDGRTRMQTTLSSTGEEAYGIAELGTTIGTVALPPIDADGDGDQELVLYRDELFSGPVQGNHPIVFDLRDGLLVQAPVESADLLLRGEVPVPGTAAEFYDMVRPHDYWIEEGKLFSARSVNEFASDTMTTMRPETYVMDAWEWVLGEDGVLRPVEAGCRAQGLESFVVCAPGQVDDLPVVTPVANETIGVGEQAEYADGYGFSARLEAVADPSLVVEGDDGRTVNHGLEVGDPQVNVQAPTDLFFDGASLVLTSGSDPSYIQVLVQDGNRMRALEPVGEITLVDEGPTRTWLTRNGALVTVVLQEDASWQAWKWVMVSRTEMAAFPTGTVCFYDVEVQSTVGSC</sequence>
<keyword evidence="2" id="KW-1133">Transmembrane helix</keyword>
<comment type="caution">
    <text evidence="3">The sequence shown here is derived from an EMBL/GenBank/DDBJ whole genome shotgun (WGS) entry which is preliminary data.</text>
</comment>
<evidence type="ECO:0000256" key="1">
    <source>
        <dbReference type="SAM" id="MobiDB-lite"/>
    </source>
</evidence>
<evidence type="ECO:0000256" key="2">
    <source>
        <dbReference type="SAM" id="Phobius"/>
    </source>
</evidence>
<protein>
    <submittedName>
        <fullName evidence="3">Uncharacterized protein</fullName>
    </submittedName>
</protein>
<keyword evidence="2" id="KW-0472">Membrane</keyword>
<dbReference type="OrthoDB" id="3759692at2"/>
<evidence type="ECO:0000313" key="3">
    <source>
        <dbReference type="EMBL" id="RYC14764.1"/>
    </source>
</evidence>
<evidence type="ECO:0000313" key="4">
    <source>
        <dbReference type="Proteomes" id="UP000291101"/>
    </source>
</evidence>
<keyword evidence="4" id="KW-1185">Reference proteome</keyword>
<name>A0A4Q2TC28_9ACTN</name>
<feature type="transmembrane region" description="Helical" evidence="2">
    <location>
        <begin position="41"/>
        <end position="61"/>
    </location>
</feature>